<name>A0A419T686_9FIRM</name>
<keyword evidence="10" id="KW-1185">Reference proteome</keyword>
<feature type="binding site" evidence="8">
    <location>
        <position position="189"/>
    </location>
    <ligand>
        <name>Zn(2+)</name>
        <dbReference type="ChEBI" id="CHEBI:29105"/>
        <label>1</label>
    </ligand>
</feature>
<proteinExistence type="inferred from homology"/>
<dbReference type="Gene3D" id="2.40.30.40">
    <property type="entry name" value="Peptidase M42, domain 2"/>
    <property type="match status" value="1"/>
</dbReference>
<dbReference type="GO" id="GO:0004177">
    <property type="term" value="F:aminopeptidase activity"/>
    <property type="evidence" value="ECO:0007669"/>
    <property type="project" value="UniProtKB-UniRule"/>
</dbReference>
<dbReference type="InterPro" id="IPR008007">
    <property type="entry name" value="Peptidase_M42"/>
</dbReference>
<evidence type="ECO:0000256" key="3">
    <source>
        <dbReference type="ARBA" id="ARBA00022670"/>
    </source>
</evidence>
<dbReference type="PIRSF" id="PIRSF001123">
    <property type="entry name" value="PepA_GA"/>
    <property type="match status" value="1"/>
</dbReference>
<evidence type="ECO:0000256" key="4">
    <source>
        <dbReference type="ARBA" id="ARBA00022723"/>
    </source>
</evidence>
<dbReference type="SUPFAM" id="SSF101821">
    <property type="entry name" value="Aminopeptidase/glucanase lid domain"/>
    <property type="match status" value="1"/>
</dbReference>
<evidence type="ECO:0000256" key="5">
    <source>
        <dbReference type="ARBA" id="ARBA00022801"/>
    </source>
</evidence>
<comment type="caution">
    <text evidence="9">The sequence shown here is derived from an EMBL/GenBank/DDBJ whole genome shotgun (WGS) entry which is preliminary data.</text>
</comment>
<organism evidence="9 10">
    <name type="scientific">Lacrimispora algidixylanolytica</name>
    <dbReference type="NCBI Taxonomy" id="94868"/>
    <lineage>
        <taxon>Bacteria</taxon>
        <taxon>Bacillati</taxon>
        <taxon>Bacillota</taxon>
        <taxon>Clostridia</taxon>
        <taxon>Lachnospirales</taxon>
        <taxon>Lachnospiraceae</taxon>
        <taxon>Lacrimispora</taxon>
    </lineage>
</organism>
<dbReference type="InterPro" id="IPR051464">
    <property type="entry name" value="Peptidase_M42_aminopept"/>
</dbReference>
<dbReference type="PANTHER" id="PTHR32481:SF7">
    <property type="entry name" value="AMINOPEPTIDASE YHFE-RELATED"/>
    <property type="match status" value="1"/>
</dbReference>
<dbReference type="Proteomes" id="UP000284277">
    <property type="component" value="Unassembled WGS sequence"/>
</dbReference>
<evidence type="ECO:0000256" key="6">
    <source>
        <dbReference type="PIRNR" id="PIRNR001123"/>
    </source>
</evidence>
<dbReference type="Pfam" id="PF05343">
    <property type="entry name" value="Peptidase_M42"/>
    <property type="match status" value="1"/>
</dbReference>
<protein>
    <submittedName>
        <fullName evidence="9">Peptidase M42</fullName>
    </submittedName>
</protein>
<dbReference type="GO" id="GO:0006508">
    <property type="term" value="P:proteolysis"/>
    <property type="evidence" value="ECO:0007669"/>
    <property type="project" value="UniProtKB-KW"/>
</dbReference>
<keyword evidence="2" id="KW-0031">Aminopeptidase</keyword>
<evidence type="ECO:0000313" key="10">
    <source>
        <dbReference type="Proteomes" id="UP000284277"/>
    </source>
</evidence>
<evidence type="ECO:0000256" key="8">
    <source>
        <dbReference type="PIRSR" id="PIRSR001123-2"/>
    </source>
</evidence>
<feature type="binding site" evidence="8">
    <location>
        <position position="224"/>
    </location>
    <ligand>
        <name>Zn(2+)</name>
        <dbReference type="ChEBI" id="CHEBI:29105"/>
        <label>2</label>
    </ligand>
</feature>
<dbReference type="InterPro" id="IPR023367">
    <property type="entry name" value="Peptidase_M42_dom2"/>
</dbReference>
<dbReference type="PANTHER" id="PTHR32481">
    <property type="entry name" value="AMINOPEPTIDASE"/>
    <property type="match status" value="1"/>
</dbReference>
<dbReference type="RefSeq" id="WP_243117143.1">
    <property type="nucleotide sequence ID" value="NZ_MCIA01000008.1"/>
</dbReference>
<reference evidence="9 10" key="1">
    <citation type="submission" date="2016-08" db="EMBL/GenBank/DDBJ databases">
        <title>A new outlook on sporulation: Clostridium algidixylanolyticum.</title>
        <authorList>
            <person name="Poppleton D.I."/>
            <person name="Gribaldo S."/>
        </authorList>
    </citation>
    <scope>NUCLEOTIDE SEQUENCE [LARGE SCALE GENOMIC DNA]</scope>
    <source>
        <strain evidence="9 10">SPL73</strain>
    </source>
</reference>
<sequence>MNQLAYLDYILDQTQKILSIDSPTGFTKNVTEYVMEEYRSLGYSPKQTIKGGILCEIGSDENSNDALCLEAHVDTLGGMVSQITETGRLILTPLGGLEPNNTESENCKIYTRSGKIYSGTMQMKNASVHVNKNYRSTAREFDTMEVVIDEKVNSKEDVLSLHIRVGDIVCFDPRTVLTESGYLKSRFLDDKVSVGILLGFAKYVKEENIKLPRKVYQYFTVFEEVGHGGSGSIPTDVTEVISVDLGCVGDGLTCTEYQVSICAKDSVGPYHYDVVSGLIEAAEHGHIDYAVDIYPHYASDVDSALTAGHEVRHGLIGPGVYATHGYERSHKDGILNTFLLLTKYLA</sequence>
<dbReference type="EMBL" id="MCIA01000008">
    <property type="protein sequence ID" value="RKD33074.1"/>
    <property type="molecule type" value="Genomic_DNA"/>
</dbReference>
<dbReference type="Gene3D" id="3.40.630.10">
    <property type="entry name" value="Zn peptidases"/>
    <property type="match status" value="1"/>
</dbReference>
<feature type="active site" description="Proton acceptor" evidence="7">
    <location>
        <position position="223"/>
    </location>
</feature>
<evidence type="ECO:0000313" key="9">
    <source>
        <dbReference type="EMBL" id="RKD33074.1"/>
    </source>
</evidence>
<keyword evidence="5" id="KW-0378">Hydrolase</keyword>
<feature type="binding site" evidence="8">
    <location>
        <position position="72"/>
    </location>
    <ligand>
        <name>Zn(2+)</name>
        <dbReference type="ChEBI" id="CHEBI:29105"/>
        <label>1</label>
    </ligand>
</feature>
<dbReference type="CDD" id="cd05657">
    <property type="entry name" value="M42_glucanase_like"/>
    <property type="match status" value="1"/>
</dbReference>
<feature type="binding site" evidence="8">
    <location>
        <position position="189"/>
    </location>
    <ligand>
        <name>Zn(2+)</name>
        <dbReference type="ChEBI" id="CHEBI:29105"/>
        <label>2</label>
    </ligand>
</feature>
<dbReference type="GO" id="GO:0046872">
    <property type="term" value="F:metal ion binding"/>
    <property type="evidence" value="ECO:0007669"/>
    <property type="project" value="UniProtKB-UniRule"/>
</dbReference>
<dbReference type="SUPFAM" id="SSF53187">
    <property type="entry name" value="Zn-dependent exopeptidases"/>
    <property type="match status" value="1"/>
</dbReference>
<feature type="binding site" evidence="8">
    <location>
        <position position="244"/>
    </location>
    <ligand>
        <name>Zn(2+)</name>
        <dbReference type="ChEBI" id="CHEBI:29105"/>
        <label>1</label>
    </ligand>
</feature>
<evidence type="ECO:0000256" key="7">
    <source>
        <dbReference type="PIRSR" id="PIRSR001123-1"/>
    </source>
</evidence>
<accession>A0A419T686</accession>
<evidence type="ECO:0000256" key="2">
    <source>
        <dbReference type="ARBA" id="ARBA00022438"/>
    </source>
</evidence>
<comment type="cofactor">
    <cofactor evidence="8">
        <name>a divalent metal cation</name>
        <dbReference type="ChEBI" id="CHEBI:60240"/>
    </cofactor>
    <text evidence="8">Binds 2 divalent metal cations per subunit.</text>
</comment>
<evidence type="ECO:0000256" key="1">
    <source>
        <dbReference type="ARBA" id="ARBA00006272"/>
    </source>
</evidence>
<gene>
    <name evidence="9" type="ORF">BET01_15790</name>
</gene>
<keyword evidence="3" id="KW-0645">Protease</keyword>
<dbReference type="AlphaFoldDB" id="A0A419T686"/>
<keyword evidence="4 8" id="KW-0479">Metal-binding</keyword>
<comment type="similarity">
    <text evidence="1 6">Belongs to the peptidase M42 family.</text>
</comment>